<evidence type="ECO:0000313" key="3">
    <source>
        <dbReference type="EMBL" id="EFI95431.1"/>
    </source>
</evidence>
<evidence type="ECO:0000256" key="2">
    <source>
        <dbReference type="ARBA" id="ARBA00008837"/>
    </source>
</evidence>
<evidence type="ECO:0000313" key="4">
    <source>
        <dbReference type="Proteomes" id="UP000007431"/>
    </source>
</evidence>
<comment type="similarity">
    <text evidence="2">Belongs to the ELP6 family.</text>
</comment>
<evidence type="ECO:0008006" key="5">
    <source>
        <dbReference type="Google" id="ProtNLM"/>
    </source>
</evidence>
<gene>
    <name evidence="3" type="ORF">SCHCODRAFT_58120</name>
</gene>
<dbReference type="EMBL" id="GL377308">
    <property type="protein sequence ID" value="EFI95431.1"/>
    <property type="molecule type" value="Genomic_DNA"/>
</dbReference>
<dbReference type="PANTHER" id="PTHR16184">
    <property type="entry name" value="ELONGATOR COMPLEX PROTEIN 6"/>
    <property type="match status" value="1"/>
</dbReference>
<comment type="pathway">
    <text evidence="1">tRNA modification; 5-methoxycarbonylmethyl-2-thiouridine-tRNA biosynthesis.</text>
</comment>
<dbReference type="InParanoid" id="D8QAM3"/>
<dbReference type="InterPro" id="IPR018627">
    <property type="entry name" value="ELP6"/>
</dbReference>
<dbReference type="eggNOG" id="ENOG502S92G">
    <property type="taxonomic scope" value="Eukaryota"/>
</dbReference>
<dbReference type="AlphaFoldDB" id="D8QAM3"/>
<dbReference type="VEuPathDB" id="FungiDB:SCHCODRAFT_02630412"/>
<dbReference type="GO" id="GO:0033588">
    <property type="term" value="C:elongator holoenzyme complex"/>
    <property type="evidence" value="ECO:0007669"/>
    <property type="project" value="InterPro"/>
</dbReference>
<dbReference type="Gene3D" id="3.40.50.300">
    <property type="entry name" value="P-loop containing nucleotide triphosphate hydrolases"/>
    <property type="match status" value="1"/>
</dbReference>
<dbReference type="Pfam" id="PF09807">
    <property type="entry name" value="ELP6"/>
    <property type="match status" value="1"/>
</dbReference>
<dbReference type="UniPathway" id="UPA00988"/>
<dbReference type="OMA" id="SMLEWIG"/>
<dbReference type="STRING" id="578458.D8QAM3"/>
<dbReference type="PANTHER" id="PTHR16184:SF6">
    <property type="entry name" value="ELONGATOR COMPLEX PROTEIN 6"/>
    <property type="match status" value="1"/>
</dbReference>
<protein>
    <recommendedName>
        <fullName evidence="5">Elongator complex protein 6</fullName>
    </recommendedName>
</protein>
<accession>D8QAM3</accession>
<proteinExistence type="inferred from homology"/>
<dbReference type="CDD" id="cd19495">
    <property type="entry name" value="Elp6"/>
    <property type="match status" value="1"/>
</dbReference>
<reference evidence="3 4" key="1">
    <citation type="journal article" date="2010" name="Nat. Biotechnol.">
        <title>Genome sequence of the model mushroom Schizophyllum commune.</title>
        <authorList>
            <person name="Ohm R.A."/>
            <person name="de Jong J.F."/>
            <person name="Lugones L.G."/>
            <person name="Aerts A."/>
            <person name="Kothe E."/>
            <person name="Stajich J.E."/>
            <person name="de Vries R.P."/>
            <person name="Record E."/>
            <person name="Levasseur A."/>
            <person name="Baker S.E."/>
            <person name="Bartholomew K.A."/>
            <person name="Coutinho P.M."/>
            <person name="Erdmann S."/>
            <person name="Fowler T.J."/>
            <person name="Gathman A.C."/>
            <person name="Lombard V."/>
            <person name="Henrissat B."/>
            <person name="Knabe N."/>
            <person name="Kuees U."/>
            <person name="Lilly W.W."/>
            <person name="Lindquist E."/>
            <person name="Lucas S."/>
            <person name="Magnuson J.K."/>
            <person name="Piumi F."/>
            <person name="Raudaskoski M."/>
            <person name="Salamov A."/>
            <person name="Schmutz J."/>
            <person name="Schwarze F.W.M.R."/>
            <person name="vanKuyk P.A."/>
            <person name="Horton J.S."/>
            <person name="Grigoriev I.V."/>
            <person name="Woesten H.A.B."/>
        </authorList>
    </citation>
    <scope>NUCLEOTIDE SEQUENCE [LARGE SCALE GENOMIC DNA]</scope>
    <source>
        <strain evidence="4">H4-8 / FGSC 9210</strain>
    </source>
</reference>
<organism evidence="4">
    <name type="scientific">Schizophyllum commune (strain H4-8 / FGSC 9210)</name>
    <name type="common">Split gill fungus</name>
    <dbReference type="NCBI Taxonomy" id="578458"/>
    <lineage>
        <taxon>Eukaryota</taxon>
        <taxon>Fungi</taxon>
        <taxon>Dikarya</taxon>
        <taxon>Basidiomycota</taxon>
        <taxon>Agaricomycotina</taxon>
        <taxon>Agaricomycetes</taxon>
        <taxon>Agaricomycetidae</taxon>
        <taxon>Agaricales</taxon>
        <taxon>Schizophyllaceae</taxon>
        <taxon>Schizophyllum</taxon>
    </lineage>
</organism>
<dbReference type="HOGENOM" id="CLU_073399_1_0_1"/>
<evidence type="ECO:0000256" key="1">
    <source>
        <dbReference type="ARBA" id="ARBA00005043"/>
    </source>
</evidence>
<dbReference type="GO" id="GO:0002098">
    <property type="term" value="P:tRNA wobble uridine modification"/>
    <property type="evidence" value="ECO:0007669"/>
    <property type="project" value="InterPro"/>
</dbReference>
<dbReference type="InterPro" id="IPR027417">
    <property type="entry name" value="P-loop_NTPase"/>
</dbReference>
<sequence length="259" mass="28722">MQAHTPPSPTIDVLTPPRTAPFELPDEVCILLTDELASPADFYLYSTAFQRLKGGRRVLVVSAADDLARWKAVAGKSGVNSAQQVVNKAFEYYDVSAELDRVLESVDQDGAPPLRALYDTIVDRLAQQEAPSLIILDALPEMLWLGLPEKDVRLFCRALRALCLKNHTGLLIRFHTTADGEHDELLAFLTQLCQFRVDVCPLASGRSGLVSGEIVLRRGASCFVQHMNVKTIPRSSALQYRLSDYSVMYFEKGTDRAVL</sequence>
<dbReference type="Proteomes" id="UP000007431">
    <property type="component" value="Unassembled WGS sequence"/>
</dbReference>
<keyword evidence="4" id="KW-1185">Reference proteome</keyword>
<name>D8QAM3_SCHCM</name>